<dbReference type="AlphaFoldDB" id="A0A5B8NFC8"/>
<keyword evidence="6 8" id="KW-0646">Protease inhibitor</keyword>
<keyword evidence="7 8" id="KW-0722">Serine protease inhibitor</keyword>
<accession>A0A5B8NFC8</accession>
<dbReference type="InterPro" id="IPR011061">
    <property type="entry name" value="Hirudin/antistatin"/>
</dbReference>
<name>A0A5B8NFC8_HIRNI</name>
<evidence type="ECO:0000256" key="4">
    <source>
        <dbReference type="ARBA" id="ARBA00022525"/>
    </source>
</evidence>
<evidence type="ECO:0000256" key="1">
    <source>
        <dbReference type="ARBA" id="ARBA00002336"/>
    </source>
</evidence>
<dbReference type="EMBL" id="MK947218">
    <property type="protein sequence ID" value="QDZ37419.1"/>
    <property type="molecule type" value="mRNA"/>
</dbReference>
<comment type="subcellular location">
    <subcellularLocation>
        <location evidence="2 8">Secreted</location>
    </subcellularLocation>
</comment>
<evidence type="ECO:0000256" key="8">
    <source>
        <dbReference type="RuleBase" id="RU003463"/>
    </source>
</evidence>
<evidence type="ECO:0000256" key="6">
    <source>
        <dbReference type="ARBA" id="ARBA00022690"/>
    </source>
</evidence>
<keyword evidence="4" id="KW-0964">Secreted</keyword>
<evidence type="ECO:0000313" key="11">
    <source>
        <dbReference type="EMBL" id="QDZ37419.1"/>
    </source>
</evidence>
<dbReference type="Pfam" id="PF00713">
    <property type="entry name" value="Hirudin"/>
    <property type="match status" value="1"/>
</dbReference>
<dbReference type="SUPFAM" id="SSF57262">
    <property type="entry name" value="Leech antihemostatic proteins"/>
    <property type="match status" value="1"/>
</dbReference>
<proteinExistence type="evidence at transcript level"/>
<evidence type="ECO:0000256" key="9">
    <source>
        <dbReference type="SAM" id="MobiDB-lite"/>
    </source>
</evidence>
<evidence type="ECO:0000256" key="2">
    <source>
        <dbReference type="ARBA" id="ARBA00004613"/>
    </source>
</evidence>
<feature type="chain" id="PRO_5022776462" evidence="10">
    <location>
        <begin position="21"/>
        <end position="89"/>
    </location>
</feature>
<dbReference type="InterPro" id="IPR000429">
    <property type="entry name" value="Prot_inh_hirudin"/>
</dbReference>
<keyword evidence="10" id="KW-0732">Signal</keyword>
<comment type="similarity">
    <text evidence="3 8">Belongs to the protease inhibitor I14 (hirudin) family.</text>
</comment>
<reference evidence="11" key="1">
    <citation type="submission" date="2019-05" db="EMBL/GenBank/DDBJ databases">
        <title>Filtration and characterization of hirudin-HN, a new thrombin inhibitor, from the salivary glands of Hirudo nipponia.</title>
        <authorList>
            <person name="Cheng B."/>
        </authorList>
    </citation>
    <scope>NUCLEOTIDE SEQUENCE</scope>
    <source>
        <tissue evidence="11">Salivary glands</tissue>
    </source>
</reference>
<dbReference type="PRINTS" id="PR00777">
    <property type="entry name" value="HIRUDIN"/>
</dbReference>
<organism evidence="11">
    <name type="scientific">Hirudo nipponia</name>
    <name type="common">Korean blood-sucking leech</name>
    <dbReference type="NCBI Taxonomy" id="42736"/>
    <lineage>
        <taxon>Eukaryota</taxon>
        <taxon>Metazoa</taxon>
        <taxon>Spiralia</taxon>
        <taxon>Lophotrochozoa</taxon>
        <taxon>Annelida</taxon>
        <taxon>Clitellata</taxon>
        <taxon>Hirudinea</taxon>
        <taxon>Hirudinida</taxon>
        <taxon>Hirudiniformes</taxon>
        <taxon>Hirudinidae</taxon>
        <taxon>Hirudo</taxon>
    </lineage>
</organism>
<evidence type="ECO:0000256" key="7">
    <source>
        <dbReference type="ARBA" id="ARBA00022900"/>
    </source>
</evidence>
<dbReference type="InterPro" id="IPR024793">
    <property type="entry name" value="Hirudin"/>
</dbReference>
<comment type="function">
    <text evidence="1 8">Hirudin is a potent thrombin-specific protease inhibitor. It forms a stable non-covalent complex with alpha-thrombin, thereby abolishing its ability to cleave fibrinogen.</text>
</comment>
<evidence type="ECO:0000256" key="5">
    <source>
        <dbReference type="ARBA" id="ARBA00022641"/>
    </source>
</evidence>
<feature type="signal peptide" evidence="10">
    <location>
        <begin position="1"/>
        <end position="20"/>
    </location>
</feature>
<dbReference type="Gene3D" id="2.70.10.10">
    <property type="entry name" value="Thrombin Inhibitor (Hirudin), subunit I"/>
    <property type="match status" value="1"/>
</dbReference>
<sequence>MFSLKLFLVLLAVCICVSQANRYSVCTETGQNLCLCEGSDLCSLDNHCEIGSNGKNRCVKGEGKPKKPQSNSDLPEEKYEPIPIEDYDK</sequence>
<feature type="region of interest" description="Disordered" evidence="9">
    <location>
        <begin position="60"/>
        <end position="89"/>
    </location>
</feature>
<evidence type="ECO:0000256" key="3">
    <source>
        <dbReference type="ARBA" id="ARBA00007344"/>
    </source>
</evidence>
<dbReference type="GO" id="GO:0004867">
    <property type="term" value="F:serine-type endopeptidase inhibitor activity"/>
    <property type="evidence" value="ECO:0007669"/>
    <property type="project" value="UniProtKB-KW"/>
</dbReference>
<evidence type="ECO:0000256" key="10">
    <source>
        <dbReference type="SAM" id="SignalP"/>
    </source>
</evidence>
<dbReference type="SMR" id="A0A5B8NFC8"/>
<protein>
    <submittedName>
        <fullName evidence="11">Hirudin</fullName>
    </submittedName>
</protein>
<dbReference type="GO" id="GO:0005576">
    <property type="term" value="C:extracellular region"/>
    <property type="evidence" value="ECO:0007669"/>
    <property type="project" value="UniProtKB-SubCell"/>
</dbReference>
<keyword evidence="5" id="KW-0765">Sulfation</keyword>